<accession>A0A231G0I5</accession>
<dbReference type="EMBL" id="FNTC01000002">
    <property type="protein sequence ID" value="SEC20857.1"/>
    <property type="molecule type" value="Genomic_DNA"/>
</dbReference>
<name>A0A231G0I5_PSEJE</name>
<dbReference type="SUPFAM" id="SSF50998">
    <property type="entry name" value="Quinoprotein alcohol dehydrogenase-like"/>
    <property type="match status" value="1"/>
</dbReference>
<organism evidence="2 3">
    <name type="scientific">Pseudomonas jessenii</name>
    <dbReference type="NCBI Taxonomy" id="77298"/>
    <lineage>
        <taxon>Bacteria</taxon>
        <taxon>Pseudomonadati</taxon>
        <taxon>Pseudomonadota</taxon>
        <taxon>Gammaproteobacteria</taxon>
        <taxon>Pseudomonadales</taxon>
        <taxon>Pseudomonadaceae</taxon>
        <taxon>Pseudomonas</taxon>
    </lineage>
</organism>
<feature type="signal peptide" evidence="1">
    <location>
        <begin position="1"/>
        <end position="20"/>
    </location>
</feature>
<sequence length="394" mass="42401">MAKLISFTAFLLIGIPLEQAAAGSAALRIFWSETIPGGRDTQDALAIRGISLDASGSIVALGNKGVSQSILLRPSEAGPGPIIELATQGQALKIVQGPAETLWLAGLANRRMYVPGGTMADAYLGKLDPQGRIVAEYSFHSFRFRFIQSVTMLDSGELVVAGRDGAENWLAAVSTQGMLLWQRRLGLGKGVAVSAVGDQIVAATIAGRREDNNKKYWDNVDVRTVNRTGRVVGWQTIRTNINSHSGSGSGTVAMVKSRTAFYVLSSWYDLLSAKPLEITKLSLDGAISWRKELPRSVLQQANGTWTSCYQGQMVLENGDLLVVCSIEAQILVFRLDANNGDVTVLSVPLPDCHEGRPAALFLTQRKNGAIWIFGSRPDSNVGKSCTWLGELSLP</sequence>
<dbReference type="RefSeq" id="WP_090454876.1">
    <property type="nucleotide sequence ID" value="NZ_FNTC01000002.1"/>
</dbReference>
<evidence type="ECO:0000313" key="2">
    <source>
        <dbReference type="EMBL" id="SEC20857.1"/>
    </source>
</evidence>
<evidence type="ECO:0000313" key="3">
    <source>
        <dbReference type="Proteomes" id="UP000198542"/>
    </source>
</evidence>
<dbReference type="AlphaFoldDB" id="A0A231G0I5"/>
<protein>
    <submittedName>
        <fullName evidence="2">Uncharacterized protein</fullName>
    </submittedName>
</protein>
<evidence type="ECO:0000256" key="1">
    <source>
        <dbReference type="SAM" id="SignalP"/>
    </source>
</evidence>
<keyword evidence="1" id="KW-0732">Signal</keyword>
<feature type="chain" id="PRO_5030039933" evidence="1">
    <location>
        <begin position="21"/>
        <end position="394"/>
    </location>
</feature>
<dbReference type="Proteomes" id="UP000198542">
    <property type="component" value="Unassembled WGS sequence"/>
</dbReference>
<gene>
    <name evidence="2" type="ORF">SAMN04490187_3555</name>
</gene>
<reference evidence="3" key="1">
    <citation type="submission" date="2016-10" db="EMBL/GenBank/DDBJ databases">
        <authorList>
            <person name="Varghese N."/>
            <person name="Submissions S."/>
        </authorList>
    </citation>
    <scope>NUCLEOTIDE SEQUENCE [LARGE SCALE GENOMIC DNA]</scope>
    <source>
        <strain evidence="3">BS3660</strain>
    </source>
</reference>
<keyword evidence="3" id="KW-1185">Reference proteome</keyword>
<proteinExistence type="predicted"/>
<dbReference type="InterPro" id="IPR011047">
    <property type="entry name" value="Quinoprotein_ADH-like_sf"/>
</dbReference>